<keyword evidence="2" id="KW-1133">Transmembrane helix</keyword>
<dbReference type="EMBL" id="CALBWS010000018">
    <property type="protein sequence ID" value="CAH2715597.1"/>
    <property type="molecule type" value="Genomic_DNA"/>
</dbReference>
<sequence length="123" mass="13715">MTKKNQFWRGMLIGAIAGGALSLLDKQTRQVMKESVQKTSSKVSYVLCNPGTITDKVKETASKIKTAAQQVTEDISYITNKVDEIRELTPQVTEILKETKASFSMSEEEQLLQEVSGEEENNN</sequence>
<proteinExistence type="predicted"/>
<evidence type="ECO:0000313" key="3">
    <source>
        <dbReference type="EMBL" id="CAH2715597.1"/>
    </source>
</evidence>
<name>A0ABM9ESJ4_9BACI</name>
<dbReference type="RefSeq" id="WP_248735878.1">
    <property type="nucleotide sequence ID" value="NZ_CALBWS010000018.1"/>
</dbReference>
<keyword evidence="4" id="KW-1185">Reference proteome</keyword>
<evidence type="ECO:0000256" key="2">
    <source>
        <dbReference type="SAM" id="Phobius"/>
    </source>
</evidence>
<feature type="region of interest" description="Disordered" evidence="1">
    <location>
        <begin position="103"/>
        <end position="123"/>
    </location>
</feature>
<evidence type="ECO:0000256" key="1">
    <source>
        <dbReference type="SAM" id="MobiDB-lite"/>
    </source>
</evidence>
<accession>A0ABM9ESJ4</accession>
<keyword evidence="2" id="KW-0812">Transmembrane</keyword>
<organism evidence="3 4">
    <name type="scientific">Neobacillus rhizosphaerae</name>
    <dbReference type="NCBI Taxonomy" id="2880965"/>
    <lineage>
        <taxon>Bacteria</taxon>
        <taxon>Bacillati</taxon>
        <taxon>Bacillota</taxon>
        <taxon>Bacilli</taxon>
        <taxon>Bacillales</taxon>
        <taxon>Bacillaceae</taxon>
        <taxon>Neobacillus</taxon>
    </lineage>
</organism>
<evidence type="ECO:0000313" key="4">
    <source>
        <dbReference type="Proteomes" id="UP000838308"/>
    </source>
</evidence>
<dbReference type="Proteomes" id="UP000838308">
    <property type="component" value="Unassembled WGS sequence"/>
</dbReference>
<feature type="compositionally biased region" description="Acidic residues" evidence="1">
    <location>
        <begin position="106"/>
        <end position="123"/>
    </location>
</feature>
<protein>
    <recommendedName>
        <fullName evidence="5">YtxH domain-containing protein</fullName>
    </recommendedName>
</protein>
<gene>
    <name evidence="3" type="ORF">BACCIP111895_02781</name>
</gene>
<keyword evidence="2" id="KW-0472">Membrane</keyword>
<comment type="caution">
    <text evidence="3">The sequence shown here is derived from an EMBL/GenBank/DDBJ whole genome shotgun (WGS) entry which is preliminary data.</text>
</comment>
<evidence type="ECO:0008006" key="5">
    <source>
        <dbReference type="Google" id="ProtNLM"/>
    </source>
</evidence>
<feature type="transmembrane region" description="Helical" evidence="2">
    <location>
        <begin position="6"/>
        <end position="24"/>
    </location>
</feature>
<reference evidence="3" key="1">
    <citation type="submission" date="2022-04" db="EMBL/GenBank/DDBJ databases">
        <authorList>
            <person name="Criscuolo A."/>
        </authorList>
    </citation>
    <scope>NUCLEOTIDE SEQUENCE</scope>
    <source>
        <strain evidence="3">CIP111895</strain>
    </source>
</reference>